<proteinExistence type="predicted"/>
<reference evidence="1 2" key="1">
    <citation type="submission" date="2019-03" db="EMBL/GenBank/DDBJ databases">
        <title>Single cell metagenomics reveals metabolic interactions within the superorganism composed of flagellate Streblomastix strix and complex community of Bacteroidetes bacteria on its surface.</title>
        <authorList>
            <person name="Treitli S.C."/>
            <person name="Kolisko M."/>
            <person name="Husnik F."/>
            <person name="Keeling P."/>
            <person name="Hampl V."/>
        </authorList>
    </citation>
    <scope>NUCLEOTIDE SEQUENCE [LARGE SCALE GENOMIC DNA]</scope>
    <source>
        <strain evidence="1">ST1C</strain>
    </source>
</reference>
<name>A0A5J4T5N1_9EUKA</name>
<protein>
    <submittedName>
        <fullName evidence="1">Uncharacterized protein</fullName>
    </submittedName>
</protein>
<sequence length="152" mass="17863">MMTRGHRVSELETNARGISDARIDEYAGGIVFVHGIKDLDLAQRSQSKYSRTWNLDLQLLHMSKKRLEDDKQTTSYKLELQVVFTASMKTKLTRLRRKDVQIDEQKILLQTKIIKGERIREYKIEMKRLRASYCPVRALETCLKDENMSKEN</sequence>
<organism evidence="1 2">
    <name type="scientific">Streblomastix strix</name>
    <dbReference type="NCBI Taxonomy" id="222440"/>
    <lineage>
        <taxon>Eukaryota</taxon>
        <taxon>Metamonada</taxon>
        <taxon>Preaxostyla</taxon>
        <taxon>Oxymonadida</taxon>
        <taxon>Streblomastigidae</taxon>
        <taxon>Streblomastix</taxon>
    </lineage>
</organism>
<dbReference type="Proteomes" id="UP000324800">
    <property type="component" value="Unassembled WGS sequence"/>
</dbReference>
<accession>A0A5J4T5N1</accession>
<evidence type="ECO:0000313" key="2">
    <source>
        <dbReference type="Proteomes" id="UP000324800"/>
    </source>
</evidence>
<comment type="caution">
    <text evidence="1">The sequence shown here is derived from an EMBL/GenBank/DDBJ whole genome shotgun (WGS) entry which is preliminary data.</text>
</comment>
<gene>
    <name evidence="1" type="ORF">EZS28_051151</name>
</gene>
<evidence type="ECO:0000313" key="1">
    <source>
        <dbReference type="EMBL" id="KAA6353322.1"/>
    </source>
</evidence>
<dbReference type="EMBL" id="SNRW01038351">
    <property type="protein sequence ID" value="KAA6353322.1"/>
    <property type="molecule type" value="Genomic_DNA"/>
</dbReference>
<dbReference type="AlphaFoldDB" id="A0A5J4T5N1"/>